<keyword evidence="3" id="KW-1185">Reference proteome</keyword>
<name>A0A3M0KYI6_HIRRU</name>
<protein>
    <submittedName>
        <fullName evidence="2">Uncharacterized protein</fullName>
    </submittedName>
</protein>
<dbReference type="AlphaFoldDB" id="A0A3M0KYI6"/>
<dbReference type="STRING" id="333673.A0A3M0KYI6"/>
<accession>A0A3M0KYI6</accession>
<gene>
    <name evidence="2" type="ORF">DUI87_08014</name>
</gene>
<comment type="caution">
    <text evidence="2">The sequence shown here is derived from an EMBL/GenBank/DDBJ whole genome shotgun (WGS) entry which is preliminary data.</text>
</comment>
<evidence type="ECO:0000313" key="2">
    <source>
        <dbReference type="EMBL" id="RMC15810.1"/>
    </source>
</evidence>
<evidence type="ECO:0000313" key="3">
    <source>
        <dbReference type="Proteomes" id="UP000269221"/>
    </source>
</evidence>
<feature type="region of interest" description="Disordered" evidence="1">
    <location>
        <begin position="141"/>
        <end position="181"/>
    </location>
</feature>
<organism evidence="2 3">
    <name type="scientific">Hirundo rustica rustica</name>
    <dbReference type="NCBI Taxonomy" id="333673"/>
    <lineage>
        <taxon>Eukaryota</taxon>
        <taxon>Metazoa</taxon>
        <taxon>Chordata</taxon>
        <taxon>Craniata</taxon>
        <taxon>Vertebrata</taxon>
        <taxon>Euteleostomi</taxon>
        <taxon>Archelosauria</taxon>
        <taxon>Archosauria</taxon>
        <taxon>Dinosauria</taxon>
        <taxon>Saurischia</taxon>
        <taxon>Theropoda</taxon>
        <taxon>Coelurosauria</taxon>
        <taxon>Aves</taxon>
        <taxon>Neognathae</taxon>
        <taxon>Neoaves</taxon>
        <taxon>Telluraves</taxon>
        <taxon>Australaves</taxon>
        <taxon>Passeriformes</taxon>
        <taxon>Sylvioidea</taxon>
        <taxon>Hirundinidae</taxon>
        <taxon>Hirundo</taxon>
    </lineage>
</organism>
<dbReference type="Proteomes" id="UP000269221">
    <property type="component" value="Unassembled WGS sequence"/>
</dbReference>
<dbReference type="Gene3D" id="2.30.30.850">
    <property type="match status" value="1"/>
</dbReference>
<evidence type="ECO:0000256" key="1">
    <source>
        <dbReference type="SAM" id="MobiDB-lite"/>
    </source>
</evidence>
<proteinExistence type="predicted"/>
<dbReference type="EMBL" id="QRBI01000104">
    <property type="protein sequence ID" value="RMC15810.1"/>
    <property type="molecule type" value="Genomic_DNA"/>
</dbReference>
<reference evidence="2 3" key="1">
    <citation type="submission" date="2018-07" db="EMBL/GenBank/DDBJ databases">
        <title>A high quality draft genome assembly of the barn swallow (H. rustica rustica).</title>
        <authorList>
            <person name="Formenti G."/>
            <person name="Chiara M."/>
            <person name="Poveda L."/>
            <person name="Francoijs K.-J."/>
            <person name="Bonisoli-Alquati A."/>
            <person name="Canova L."/>
            <person name="Gianfranceschi L."/>
            <person name="Horner D.S."/>
            <person name="Saino N."/>
        </authorList>
    </citation>
    <scope>NUCLEOTIDE SEQUENCE [LARGE SCALE GENOMIC DNA]</scope>
    <source>
        <strain evidence="2">Chelidonia</strain>
        <tissue evidence="2">Blood</tissue>
    </source>
</reference>
<sequence>MDLRIGGTKGEDYSWREEHFTGNSNEIRKRTVTATKLITKVYKRESNSHAKMLTMNPETINNSRCLRHYSALLEVQRDRECGLWSAPDAFSLGPSGQEADLTMLPCGKEAQKQVLLTTEAAIRTKERGWIHASRIKGPVDEPKEWTITSEPGDTKLTLKRGLGGNELGRPKWSKKHTQDHT</sequence>